<comment type="caution">
    <text evidence="2">The sequence shown here is derived from an EMBL/GenBank/DDBJ whole genome shotgun (WGS) entry which is preliminary data.</text>
</comment>
<evidence type="ECO:0000256" key="1">
    <source>
        <dbReference type="SAM" id="Phobius"/>
    </source>
</evidence>
<keyword evidence="1" id="KW-0472">Membrane</keyword>
<dbReference type="AlphaFoldDB" id="E6QKX6"/>
<feature type="transmembrane region" description="Helical" evidence="1">
    <location>
        <begin position="6"/>
        <end position="23"/>
    </location>
</feature>
<sequence length="31" mass="3722">MTDLYMVLFAFAFFLISALYLYACDHLMELR</sequence>
<keyword evidence="1" id="KW-0812">Transmembrane</keyword>
<accession>E6QKX6</accession>
<reference evidence="2" key="1">
    <citation type="submission" date="2009-10" db="EMBL/GenBank/DDBJ databases">
        <title>Diversity of trophic interactions inside an arsenic-rich microbial ecosystem.</title>
        <authorList>
            <person name="Bertin P.N."/>
            <person name="Heinrich-Salmeron A."/>
            <person name="Pelletier E."/>
            <person name="Goulhen-Chollet F."/>
            <person name="Arsene-Ploetze F."/>
            <person name="Gallien S."/>
            <person name="Calteau A."/>
            <person name="Vallenet D."/>
            <person name="Casiot C."/>
            <person name="Chane-Woon-Ming B."/>
            <person name="Giloteaux L."/>
            <person name="Barakat M."/>
            <person name="Bonnefoy V."/>
            <person name="Bruneel O."/>
            <person name="Chandler M."/>
            <person name="Cleiss J."/>
            <person name="Duran R."/>
            <person name="Elbaz-Poulichet F."/>
            <person name="Fonknechten N."/>
            <person name="Lauga B."/>
            <person name="Mornico D."/>
            <person name="Ortet P."/>
            <person name="Schaeffer C."/>
            <person name="Siguier P."/>
            <person name="Alexander Thil Smith A."/>
            <person name="Van Dorsselaer A."/>
            <person name="Weissenbach J."/>
            <person name="Medigue C."/>
            <person name="Le Paslier D."/>
        </authorList>
    </citation>
    <scope>NUCLEOTIDE SEQUENCE</scope>
</reference>
<protein>
    <submittedName>
        <fullName evidence="2">Preprotein translocase subunit SecE</fullName>
    </submittedName>
</protein>
<proteinExistence type="predicted"/>
<gene>
    <name evidence="2" type="ORF">CARN6_1303</name>
</gene>
<dbReference type="EMBL" id="CABQ01000158">
    <property type="protein sequence ID" value="CBI07896.1"/>
    <property type="molecule type" value="Genomic_DNA"/>
</dbReference>
<keyword evidence="1" id="KW-1133">Transmembrane helix</keyword>
<evidence type="ECO:0000313" key="2">
    <source>
        <dbReference type="EMBL" id="CBI07896.1"/>
    </source>
</evidence>
<name>E6QKX6_9ZZZZ</name>
<organism evidence="2">
    <name type="scientific">mine drainage metagenome</name>
    <dbReference type="NCBI Taxonomy" id="410659"/>
    <lineage>
        <taxon>unclassified sequences</taxon>
        <taxon>metagenomes</taxon>
        <taxon>ecological metagenomes</taxon>
    </lineage>
</organism>